<dbReference type="RefSeq" id="WP_007858411.1">
    <property type="nucleotide sequence ID" value="NZ_QRQF01000011.1"/>
</dbReference>
<name>A0A3E4TYX4_9FIRM</name>
<dbReference type="InterPro" id="IPR009229">
    <property type="entry name" value="AgrD"/>
</dbReference>
<evidence type="ECO:0000313" key="3">
    <source>
        <dbReference type="Proteomes" id="UP000261257"/>
    </source>
</evidence>
<organism evidence="2 3">
    <name type="scientific">Hungatella hathewayi</name>
    <dbReference type="NCBI Taxonomy" id="154046"/>
    <lineage>
        <taxon>Bacteria</taxon>
        <taxon>Bacillati</taxon>
        <taxon>Bacillota</taxon>
        <taxon>Clostridia</taxon>
        <taxon>Lachnospirales</taxon>
        <taxon>Lachnospiraceae</taxon>
        <taxon>Hungatella</taxon>
    </lineage>
</organism>
<dbReference type="AlphaFoldDB" id="A0A3E4TYX4"/>
<comment type="caution">
    <text evidence="2">The sequence shown here is derived from an EMBL/GenBank/DDBJ whole genome shotgun (WGS) entry which is preliminary data.</text>
</comment>
<dbReference type="EMBL" id="QSSQ01000036">
    <property type="protein sequence ID" value="RGL97685.1"/>
    <property type="molecule type" value="Genomic_DNA"/>
</dbReference>
<evidence type="ECO:0000313" key="2">
    <source>
        <dbReference type="EMBL" id="RGL97685.1"/>
    </source>
</evidence>
<accession>A0A3E4TYX4</accession>
<sequence length="49" mass="5783">MKLLKKIKMNPSVMNLFVMAIMVYAANTRCAWIGHQPKMPEDVRNFKRM</sequence>
<proteinExistence type="predicted"/>
<evidence type="ECO:0000313" key="1">
    <source>
        <dbReference type="EMBL" id="RGL96904.1"/>
    </source>
</evidence>
<dbReference type="Proteomes" id="UP000261257">
    <property type="component" value="Unassembled WGS sequence"/>
</dbReference>
<dbReference type="NCBIfam" id="TIGR04223">
    <property type="entry name" value="quorum_AgrD"/>
    <property type="match status" value="1"/>
</dbReference>
<reference evidence="2 3" key="1">
    <citation type="submission" date="2018-08" db="EMBL/GenBank/DDBJ databases">
        <title>A genome reference for cultivated species of the human gut microbiota.</title>
        <authorList>
            <person name="Zou Y."/>
            <person name="Xue W."/>
            <person name="Luo G."/>
        </authorList>
    </citation>
    <scope>NUCLEOTIDE SEQUENCE [LARGE SCALE GENOMIC DNA]</scope>
    <source>
        <strain evidence="2 3">TF05-11AC</strain>
    </source>
</reference>
<protein>
    <submittedName>
        <fullName evidence="2">Cyclic lactone autoinducer peptide</fullName>
    </submittedName>
</protein>
<dbReference type="EMBL" id="QSSQ01000039">
    <property type="protein sequence ID" value="RGL96904.1"/>
    <property type="molecule type" value="Genomic_DNA"/>
</dbReference>
<gene>
    <name evidence="2" type="ORF">DXC39_25115</name>
    <name evidence="1" type="ORF">DXC39_26185</name>
</gene>